<feature type="active site" description="Proton donor" evidence="4">
    <location>
        <position position="232"/>
    </location>
</feature>
<evidence type="ECO:0000313" key="8">
    <source>
        <dbReference type="Proteomes" id="UP000031202"/>
    </source>
</evidence>
<protein>
    <submittedName>
        <fullName evidence="7">Sucrose phosphorylase</fullName>
    </submittedName>
</protein>
<gene>
    <name evidence="7" type="ORF">RM52_12855</name>
</gene>
<dbReference type="Gene3D" id="3.90.400.10">
    <property type="entry name" value="Oligo-1,6-glucosidase, Domain 2"/>
    <property type="match status" value="1"/>
</dbReference>
<feature type="binding site" evidence="5">
    <location>
        <position position="50"/>
    </location>
    <ligand>
        <name>substrate</name>
    </ligand>
</feature>
<dbReference type="PANTHER" id="PTHR38784">
    <property type="entry name" value="SUCROSE PHOSPHORYLASE"/>
    <property type="match status" value="1"/>
</dbReference>
<keyword evidence="3" id="KW-0808">Transferase</keyword>
<dbReference type="SMART" id="SM00642">
    <property type="entry name" value="Aamy"/>
    <property type="match status" value="1"/>
</dbReference>
<dbReference type="Proteomes" id="UP000031202">
    <property type="component" value="Unassembled WGS sequence"/>
</dbReference>
<dbReference type="Gene3D" id="3.20.20.80">
    <property type="entry name" value="Glycosidases"/>
    <property type="match status" value="1"/>
</dbReference>
<dbReference type="InterPro" id="IPR016377">
    <property type="entry name" value="Sucrose_GGa_phosphorylase-rel"/>
</dbReference>
<name>A0A0B4C5W6_9MICO</name>
<dbReference type="Pfam" id="PF00128">
    <property type="entry name" value="Alpha-amylase"/>
    <property type="match status" value="1"/>
</dbReference>
<evidence type="ECO:0000313" key="7">
    <source>
        <dbReference type="EMBL" id="KIC56429.1"/>
    </source>
</evidence>
<dbReference type="EMBL" id="JWSZ01000018">
    <property type="protein sequence ID" value="KIC56429.1"/>
    <property type="molecule type" value="Genomic_DNA"/>
</dbReference>
<dbReference type="AlphaFoldDB" id="A0A0B4C5W6"/>
<evidence type="ECO:0000256" key="5">
    <source>
        <dbReference type="PIRSR" id="PIRSR003059-2"/>
    </source>
</evidence>
<feature type="binding site" evidence="5">
    <location>
        <position position="232"/>
    </location>
    <ligand>
        <name>sucrose</name>
        <dbReference type="ChEBI" id="CHEBI:17992"/>
    </ligand>
</feature>
<dbReference type="InterPro" id="IPR022527">
    <property type="entry name" value="Sucrose_phospho"/>
</dbReference>
<dbReference type="SUPFAM" id="SSF51445">
    <property type="entry name" value="(Trans)glycosidases"/>
    <property type="match status" value="1"/>
</dbReference>
<evidence type="ECO:0000256" key="3">
    <source>
        <dbReference type="ARBA" id="ARBA00022679"/>
    </source>
</evidence>
<evidence type="ECO:0000259" key="6">
    <source>
        <dbReference type="SMART" id="SM00642"/>
    </source>
</evidence>
<dbReference type="RefSeq" id="WP_039416693.1">
    <property type="nucleotide sequence ID" value="NZ_JWSZ01000018.1"/>
</dbReference>
<proteinExistence type="inferred from homology"/>
<keyword evidence="2" id="KW-0328">Glycosyltransferase</keyword>
<evidence type="ECO:0000256" key="4">
    <source>
        <dbReference type="PIRSR" id="PIRSR003059-1"/>
    </source>
</evidence>
<accession>A0A0B4C5W6</accession>
<dbReference type="InterPro" id="IPR045857">
    <property type="entry name" value="O16G_dom_2"/>
</dbReference>
<feature type="binding site" evidence="5">
    <location>
        <begin position="342"/>
        <end position="345"/>
    </location>
    <ligand>
        <name>sucrose</name>
        <dbReference type="ChEBI" id="CHEBI:17992"/>
    </ligand>
</feature>
<dbReference type="GO" id="GO:0005975">
    <property type="term" value="P:carbohydrate metabolic process"/>
    <property type="evidence" value="ECO:0007669"/>
    <property type="project" value="InterPro"/>
</dbReference>
<feature type="binding site" evidence="5">
    <location>
        <begin position="190"/>
        <end position="192"/>
    </location>
    <ligand>
        <name>sucrose</name>
        <dbReference type="ChEBI" id="CHEBI:17992"/>
    </ligand>
</feature>
<evidence type="ECO:0000256" key="2">
    <source>
        <dbReference type="ARBA" id="ARBA00022676"/>
    </source>
</evidence>
<dbReference type="InterPro" id="IPR006047">
    <property type="entry name" value="GH13_cat_dom"/>
</dbReference>
<dbReference type="InterPro" id="IPR017853">
    <property type="entry name" value="GH"/>
</dbReference>
<comment type="similarity">
    <text evidence="1">Belongs to the glycosyl hydrolase 13 family. Sucrose phosphorylase subfamily.</text>
</comment>
<feature type="binding site" evidence="5">
    <location>
        <position position="88"/>
    </location>
    <ligand>
        <name>sucrose</name>
        <dbReference type="ChEBI" id="CHEBI:17992"/>
    </ligand>
</feature>
<reference evidence="7 8" key="1">
    <citation type="submission" date="2014-12" db="EMBL/GenBank/DDBJ databases">
        <title>Genome sequencing of Microbacterium hominis TPW29.</title>
        <authorList>
            <person name="Tan P.W."/>
            <person name="Chan K.-G."/>
        </authorList>
    </citation>
    <scope>NUCLEOTIDE SEQUENCE [LARGE SCALE GENOMIC DNA]</scope>
    <source>
        <strain evidence="7 8">TPW29</strain>
    </source>
</reference>
<feature type="binding site" evidence="5">
    <location>
        <begin position="289"/>
        <end position="290"/>
    </location>
    <ligand>
        <name>sucrose</name>
        <dbReference type="ChEBI" id="CHEBI:17992"/>
    </ligand>
</feature>
<dbReference type="NCBIfam" id="TIGR03852">
    <property type="entry name" value="sucrose_gtfA"/>
    <property type="match status" value="1"/>
</dbReference>
<sequence>MNSTPPQLITYVDRLAGTVTGVRDLLETRLAGMFGGIHLLPYFTPFDGADAGFDPSDHTRIDPRLGTWDDVRALSGEAVVMSDVIVNHVSVESDAFQDVRRRGDASPFAAMFLTLDAVFPDGAREDDLARIYRPRPGLPFTVMELGGRKRLVWTTFTADQIDIDLRTEVAWDYLVSVIDALAGAGVTMLRLDAVGYTGKEAGTDCFMTASTDRYTQRILALAHERGMQVLLEVHGHFTQQIDIARSVDYVYDFALPPLVLHALHAHDLRPLAQWLAVRPANTITVLDTHDGIGIVDVGESDLKPGVPGLLAPAQIDALVEAIHDASGGTSRLATGAAASNLDLYQVNCTYYDAVGADDRAYLLARLIQLMVPGIPQVYYVGLFAGRNDVDLLRATGVGRDVNRHHYTPDEIAAELDRPVVRALGELLRLRAAHPAFDGDFTAELEDATGVLRWVHAEHRVELVFDVAARAFTLTATGADAGADAEVRRTVDDLLAAG</sequence>
<feature type="domain" description="Glycosyl hydrolase family 13 catalytic" evidence="6">
    <location>
        <begin position="9"/>
        <end position="430"/>
    </location>
</feature>
<dbReference type="PANTHER" id="PTHR38784:SF1">
    <property type="entry name" value="SUCROSE PHOSPHORYLASE"/>
    <property type="match status" value="1"/>
</dbReference>
<dbReference type="PIRSF" id="PIRSF003059">
    <property type="entry name" value="Sucrose_phosphorylase"/>
    <property type="match status" value="1"/>
</dbReference>
<feature type="active site" description="Nucleophile" evidence="4">
    <location>
        <position position="192"/>
    </location>
</feature>
<feature type="binding site" evidence="5">
    <location>
        <position position="399"/>
    </location>
    <ligand>
        <name>sucrose</name>
        <dbReference type="ChEBI" id="CHEBI:17992"/>
    </ligand>
</feature>
<evidence type="ECO:0000256" key="1">
    <source>
        <dbReference type="ARBA" id="ARBA00008452"/>
    </source>
</evidence>
<organism evidence="7 8">
    <name type="scientific">Microbacterium hominis</name>
    <dbReference type="NCBI Taxonomy" id="162426"/>
    <lineage>
        <taxon>Bacteria</taxon>
        <taxon>Bacillati</taxon>
        <taxon>Actinomycetota</taxon>
        <taxon>Actinomycetes</taxon>
        <taxon>Micrococcales</taxon>
        <taxon>Microbacteriaceae</taxon>
        <taxon>Microbacterium</taxon>
    </lineage>
</organism>
<dbReference type="GO" id="GO:0004645">
    <property type="term" value="F:1,4-alpha-oligoglucan phosphorylase activity"/>
    <property type="evidence" value="ECO:0007669"/>
    <property type="project" value="InterPro"/>
</dbReference>
<comment type="caution">
    <text evidence="7">The sequence shown here is derived from an EMBL/GenBank/DDBJ whole genome shotgun (WGS) entry which is preliminary data.</text>
</comment>